<feature type="non-terminal residue" evidence="1">
    <location>
        <position position="1"/>
    </location>
</feature>
<dbReference type="InterPro" id="IPR011990">
    <property type="entry name" value="TPR-like_helical_dom_sf"/>
</dbReference>
<reference evidence="1" key="1">
    <citation type="submission" date="2018-05" db="EMBL/GenBank/DDBJ databases">
        <authorList>
            <person name="Lanie J.A."/>
            <person name="Ng W.-L."/>
            <person name="Kazmierczak K.M."/>
            <person name="Andrzejewski T.M."/>
            <person name="Davidsen T.M."/>
            <person name="Wayne K.J."/>
            <person name="Tettelin H."/>
            <person name="Glass J.I."/>
            <person name="Rusch D."/>
            <person name="Podicherti R."/>
            <person name="Tsui H.-C.T."/>
            <person name="Winkler M.E."/>
        </authorList>
    </citation>
    <scope>NUCLEOTIDE SEQUENCE</scope>
</reference>
<name>A0A382HTD0_9ZZZZ</name>
<evidence type="ECO:0008006" key="2">
    <source>
        <dbReference type="Google" id="ProtNLM"/>
    </source>
</evidence>
<evidence type="ECO:0000313" key="1">
    <source>
        <dbReference type="EMBL" id="SVB90616.1"/>
    </source>
</evidence>
<organism evidence="1">
    <name type="scientific">marine metagenome</name>
    <dbReference type="NCBI Taxonomy" id="408172"/>
    <lineage>
        <taxon>unclassified sequences</taxon>
        <taxon>metagenomes</taxon>
        <taxon>ecological metagenomes</taxon>
    </lineage>
</organism>
<dbReference type="InterPro" id="IPR006597">
    <property type="entry name" value="Sel1-like"/>
</dbReference>
<sequence>DDKEALKWFQKAADQGATEAQALLGALYAEGKGVMEDNVTAYAWVNIAAVNGLANGKKFKDLIAKKMTAEQITKAEALSKEMIKKNPKLLKK</sequence>
<accession>A0A382HTD0</accession>
<dbReference type="Pfam" id="PF08238">
    <property type="entry name" value="Sel1"/>
    <property type="match status" value="2"/>
</dbReference>
<dbReference type="AlphaFoldDB" id="A0A382HTD0"/>
<dbReference type="EMBL" id="UINC01063218">
    <property type="protein sequence ID" value="SVB90616.1"/>
    <property type="molecule type" value="Genomic_DNA"/>
</dbReference>
<protein>
    <recommendedName>
        <fullName evidence="2">Sel1 repeat family protein</fullName>
    </recommendedName>
</protein>
<dbReference type="SMART" id="SM00671">
    <property type="entry name" value="SEL1"/>
    <property type="match status" value="1"/>
</dbReference>
<dbReference type="Gene3D" id="1.25.40.10">
    <property type="entry name" value="Tetratricopeptide repeat domain"/>
    <property type="match status" value="1"/>
</dbReference>
<dbReference type="SUPFAM" id="SSF81901">
    <property type="entry name" value="HCP-like"/>
    <property type="match status" value="1"/>
</dbReference>
<proteinExistence type="predicted"/>
<gene>
    <name evidence="1" type="ORF">METZ01_LOCUS243470</name>
</gene>